<dbReference type="Pfam" id="PF02169">
    <property type="entry name" value="LPP20"/>
    <property type="match status" value="1"/>
</dbReference>
<name>A0A7M1B924_9BACT</name>
<reference evidence="4 5" key="1">
    <citation type="submission" date="2019-07" db="EMBL/GenBank/DDBJ databases">
        <title>Sulfurimonas paralvinellae sp. nov., a novel mesophilic, hydrogen- and sulfur-oxidizing chemolithoautotroph within the Epsilonproteo- bacteria isolated from a deep-sea hydrothermal vent polychaete nest, reclassification of Thiomicrospira denitrificans as Sulfurimonas denitrificans comb. nov. and emended description of the genus Sulfurimonas.</title>
        <authorList>
            <person name="Wang S."/>
            <person name="Jiang L."/>
            <person name="Shao Z."/>
        </authorList>
    </citation>
    <scope>NUCLEOTIDE SEQUENCE [LARGE SCALE GENOMIC DNA]</scope>
    <source>
        <strain evidence="4 5">GO25</strain>
    </source>
</reference>
<evidence type="ECO:0000256" key="1">
    <source>
        <dbReference type="SAM" id="Coils"/>
    </source>
</evidence>
<dbReference type="AlphaFoldDB" id="A0A7M1B924"/>
<feature type="chain" id="PRO_5032531407" description="Lipoprotein LPP20-like domain-containing protein" evidence="2">
    <location>
        <begin position="24"/>
        <end position="331"/>
    </location>
</feature>
<organism evidence="4 5">
    <name type="scientific">Sulfurimonas paralvinellae</name>
    <dbReference type="NCBI Taxonomy" id="317658"/>
    <lineage>
        <taxon>Bacteria</taxon>
        <taxon>Pseudomonadati</taxon>
        <taxon>Campylobacterota</taxon>
        <taxon>Epsilonproteobacteria</taxon>
        <taxon>Campylobacterales</taxon>
        <taxon>Sulfurimonadaceae</taxon>
        <taxon>Sulfurimonas</taxon>
    </lineage>
</organism>
<feature type="coiled-coil region" evidence="1">
    <location>
        <begin position="161"/>
        <end position="217"/>
    </location>
</feature>
<gene>
    <name evidence="4" type="ORF">FM071_02720</name>
</gene>
<dbReference type="EMBL" id="CP041406">
    <property type="protein sequence ID" value="QOP45252.1"/>
    <property type="molecule type" value="Genomic_DNA"/>
</dbReference>
<dbReference type="Proteomes" id="UP000593580">
    <property type="component" value="Chromosome"/>
</dbReference>
<dbReference type="KEGG" id="spal:FM071_02720"/>
<evidence type="ECO:0000259" key="3">
    <source>
        <dbReference type="Pfam" id="PF02169"/>
    </source>
</evidence>
<dbReference type="InterPro" id="IPR024952">
    <property type="entry name" value="LPP20-like_dom"/>
</dbReference>
<sequence length="331" mass="37439">MKKMVYIIMTAMLFLTACGSANRVVVQPKALPSWYTHPPQSNAFELYAIGEGKEKKEAISNALTLLLSTLSVSISSNYSAKTIVKEGTHYNSSDATYVNETHSEVQKIKVTNYELLQSEKLGFKHYAVLIKVDKKQFFNGLKQDIEQQLNIIEMREQNIGSKNAIEQLAFYRQSLDSLKELQNSLAVMKVLEPKFSAESYLQRYERLRKKHDALLQRISFWVKSNYQPLAFPIAKGISAKKLTIKNRKDKFHFNVLIDADIKKASAYGFTLARANITIATQDAHANVIANNSLNLVGQSSQGYSIAKQDLVKKLNRLIEKEGIEKVLNLDI</sequence>
<keyword evidence="2" id="KW-0732">Signal</keyword>
<evidence type="ECO:0000313" key="5">
    <source>
        <dbReference type="Proteomes" id="UP000593580"/>
    </source>
</evidence>
<accession>A0A7M1B924</accession>
<dbReference type="Gene3D" id="3.10.28.20">
    <property type="entry name" value="Acetamidase/Formamidase-like domains"/>
    <property type="match status" value="1"/>
</dbReference>
<dbReference type="PROSITE" id="PS51257">
    <property type="entry name" value="PROKAR_LIPOPROTEIN"/>
    <property type="match status" value="1"/>
</dbReference>
<proteinExistence type="predicted"/>
<protein>
    <recommendedName>
        <fullName evidence="3">Lipoprotein LPP20-like domain-containing protein</fullName>
    </recommendedName>
</protein>
<keyword evidence="5" id="KW-1185">Reference proteome</keyword>
<keyword evidence="1" id="KW-0175">Coiled coil</keyword>
<feature type="domain" description="Lipoprotein LPP20-like" evidence="3">
    <location>
        <begin position="32"/>
        <end position="133"/>
    </location>
</feature>
<evidence type="ECO:0000313" key="4">
    <source>
        <dbReference type="EMBL" id="QOP45252.1"/>
    </source>
</evidence>
<evidence type="ECO:0000256" key="2">
    <source>
        <dbReference type="SAM" id="SignalP"/>
    </source>
</evidence>
<dbReference type="RefSeq" id="WP_193111505.1">
    <property type="nucleotide sequence ID" value="NZ_CP041406.1"/>
</dbReference>
<feature type="signal peptide" evidence="2">
    <location>
        <begin position="1"/>
        <end position="23"/>
    </location>
</feature>